<reference evidence="1 2" key="2">
    <citation type="submission" date="2007-04" db="EMBL/GenBank/DDBJ databases">
        <authorList>
            <person name="Fulton L."/>
            <person name="Clifton S."/>
            <person name="Fulton B."/>
            <person name="Xu J."/>
            <person name="Minx P."/>
            <person name="Mardis E.R."/>
            <person name="Wilson R.K."/>
        </authorList>
    </citation>
    <scope>NUCLEOTIDE SEQUENCE [LARGE SCALE GENOMIC DNA]</scope>
    <source>
        <strain evidence="2">ATCC 25986 / DSM 3979 / JCM 10188 / KCTC 3647 / NCTC 11838 / VPI 1003</strain>
    </source>
</reference>
<dbReference type="EMBL" id="AAVN02000005">
    <property type="protein sequence ID" value="EBA39507.1"/>
    <property type="molecule type" value="Genomic_DNA"/>
</dbReference>
<name>A4EAI4_COLAA</name>
<evidence type="ECO:0000313" key="1">
    <source>
        <dbReference type="EMBL" id="EBA39507.1"/>
    </source>
</evidence>
<dbReference type="AlphaFoldDB" id="A4EAI4"/>
<comment type="caution">
    <text evidence="1">The sequence shown here is derived from an EMBL/GenBank/DDBJ whole genome shotgun (WGS) entry which is preliminary data.</text>
</comment>
<gene>
    <name evidence="1" type="ORF">COLAER_01442</name>
</gene>
<protein>
    <submittedName>
        <fullName evidence="1">Uncharacterized protein</fullName>
    </submittedName>
</protein>
<reference evidence="1 2" key="1">
    <citation type="submission" date="2007-01" db="EMBL/GenBank/DDBJ databases">
        <title>Draft genome sequence of Collinsella aerofaciens (ATCC 25986).</title>
        <authorList>
            <person name="Sudarsanam P."/>
            <person name="Ley R."/>
            <person name="Guruge J."/>
            <person name="Turnbaugh P.J."/>
            <person name="Mahowald M."/>
            <person name="Liep D."/>
            <person name="Gordon J."/>
        </authorList>
    </citation>
    <scope>NUCLEOTIDE SEQUENCE [LARGE SCALE GENOMIC DNA]</scope>
    <source>
        <strain evidence="2">ATCC 25986 / DSM 3979 / JCM 10188 / KCTC 3647 / NCTC 11838 / VPI 1003</strain>
    </source>
</reference>
<sequence length="178" mass="19494">MVGMRVVIELCERTNHIRDLPLICSAGAHHSLLNLHRRVLANLERALRKRHERGTTGMRRGDGRADISAKVDALDSRGIGTVAFDDALEVAGDMRQTHRERTARAGLDTTVGTAANLAAPLLDNPPARMGQTGVDTQDNQASLPSSFAKHKARPRVSFTNVCSRITQRRPYLASKVEP</sequence>
<organism evidence="1 2">
    <name type="scientific">Collinsella aerofaciens (strain ATCC 25986 / DSM 3979 / JCM 10188 / KCTC 3647 / NCTC 11838 / VPI 1003)</name>
    <dbReference type="NCBI Taxonomy" id="411903"/>
    <lineage>
        <taxon>Bacteria</taxon>
        <taxon>Bacillati</taxon>
        <taxon>Actinomycetota</taxon>
        <taxon>Coriobacteriia</taxon>
        <taxon>Coriobacteriales</taxon>
        <taxon>Coriobacteriaceae</taxon>
        <taxon>Collinsella</taxon>
    </lineage>
</organism>
<evidence type="ECO:0000313" key="2">
    <source>
        <dbReference type="Proteomes" id="UP000002979"/>
    </source>
</evidence>
<accession>A4EAI4</accession>
<dbReference type="Proteomes" id="UP000002979">
    <property type="component" value="Unassembled WGS sequence"/>
</dbReference>
<proteinExistence type="predicted"/>